<evidence type="ECO:0000256" key="6">
    <source>
        <dbReference type="ARBA" id="ARBA00026060"/>
    </source>
</evidence>
<protein>
    <recommendedName>
        <fullName evidence="9">Ferritin</fullName>
        <ecNumber evidence="9">1.16.3.1</ecNumber>
    </recommendedName>
</protein>
<keyword evidence="9" id="KW-0560">Oxidoreductase</keyword>
<evidence type="ECO:0000256" key="3">
    <source>
        <dbReference type="ARBA" id="ARBA00022723"/>
    </source>
</evidence>
<dbReference type="GO" id="GO:0006826">
    <property type="term" value="P:iron ion transport"/>
    <property type="evidence" value="ECO:0007669"/>
    <property type="project" value="InterPro"/>
</dbReference>
<dbReference type="GO" id="GO:0008199">
    <property type="term" value="F:ferric iron binding"/>
    <property type="evidence" value="ECO:0007669"/>
    <property type="project" value="InterPro"/>
</dbReference>
<dbReference type="InterPro" id="IPR009078">
    <property type="entry name" value="Ferritin-like_SF"/>
</dbReference>
<dbReference type="InterPro" id="IPR012347">
    <property type="entry name" value="Ferritin-like"/>
</dbReference>
<dbReference type="Pfam" id="PF00210">
    <property type="entry name" value="Ferritin"/>
    <property type="match status" value="1"/>
</dbReference>
<dbReference type="GO" id="GO:0005737">
    <property type="term" value="C:cytoplasm"/>
    <property type="evidence" value="ECO:0007669"/>
    <property type="project" value="TreeGrafter"/>
</dbReference>
<dbReference type="CDD" id="cd01056">
    <property type="entry name" value="Euk_Ferritin"/>
    <property type="match status" value="1"/>
</dbReference>
<evidence type="ECO:0000313" key="12">
    <source>
        <dbReference type="Proteomes" id="UP000239899"/>
    </source>
</evidence>
<accession>A0A2P6TP12</accession>
<dbReference type="EMBL" id="LHPG02000010">
    <property type="protein sequence ID" value="PRW51074.1"/>
    <property type="molecule type" value="Genomic_DNA"/>
</dbReference>
<evidence type="ECO:0000259" key="10">
    <source>
        <dbReference type="PROSITE" id="PS50905"/>
    </source>
</evidence>
<keyword evidence="3 8" id="KW-0479">Metal-binding</keyword>
<comment type="subunit">
    <text evidence="6">Oligomer of 24 subunits. There are two types of subunits: L (light) chain and H (heavy) chain. The major chain can be light or heavy, depending on the species and tissue type. The functional molecule forms a roughly spherical shell with a diameter of 12 nm and contains a central cavity into which the insoluble mineral iron core is deposited.</text>
</comment>
<sequence>MTSVVEPQKKAPTGQTEGKFAEAIEGVVTLPLAEVKEKRYGETERGQVNKATFVRVDYAGDLEEAINRQIDFEMNLGYVFLAMGAYFDRDTVALPGISKFFRCMSEREFGDGEKFAAFQNMRGGRVQLMALPMPDSDYNAEKGDALYAFELALALQKLNMDKLKACHSLADKSDDFQAQDFLEDELSAQAKVVKELGDYVCELKRVGKGHGVFHFDERIDEGGLTAAA</sequence>
<dbReference type="EC" id="1.16.3.1" evidence="9"/>
<gene>
    <name evidence="11" type="ORF">C2E21_5675</name>
</gene>
<dbReference type="STRING" id="3076.A0A2P6TP12"/>
<dbReference type="GO" id="GO:0004322">
    <property type="term" value="F:ferroxidase activity"/>
    <property type="evidence" value="ECO:0007669"/>
    <property type="project" value="UniProtKB-EC"/>
</dbReference>
<dbReference type="InterPro" id="IPR009040">
    <property type="entry name" value="Ferritin-like_diiron"/>
</dbReference>
<proteinExistence type="inferred from homology"/>
<keyword evidence="2 9" id="KW-0409">Iron storage</keyword>
<dbReference type="Proteomes" id="UP000239899">
    <property type="component" value="Unassembled WGS sequence"/>
</dbReference>
<dbReference type="PANTHER" id="PTHR11431">
    <property type="entry name" value="FERRITIN"/>
    <property type="match status" value="1"/>
</dbReference>
<comment type="caution">
    <text evidence="11">The sequence shown here is derived from an EMBL/GenBank/DDBJ whole genome shotgun (WGS) entry which is preliminary data.</text>
</comment>
<dbReference type="GO" id="GO:0006879">
    <property type="term" value="P:intracellular iron ion homeostasis"/>
    <property type="evidence" value="ECO:0007669"/>
    <property type="project" value="UniProtKB-KW"/>
</dbReference>
<dbReference type="OrthoDB" id="186462at2759"/>
<dbReference type="PANTHER" id="PTHR11431:SF75">
    <property type="entry name" value="FERRITIN"/>
    <property type="match status" value="1"/>
</dbReference>
<dbReference type="PROSITE" id="PS50905">
    <property type="entry name" value="FERRITIN_LIKE"/>
    <property type="match status" value="1"/>
</dbReference>
<evidence type="ECO:0000313" key="11">
    <source>
        <dbReference type="EMBL" id="PRW51074.1"/>
    </source>
</evidence>
<dbReference type="InterPro" id="IPR008331">
    <property type="entry name" value="Ferritin_DPS_dom"/>
</dbReference>
<dbReference type="GO" id="GO:0008198">
    <property type="term" value="F:ferrous iron binding"/>
    <property type="evidence" value="ECO:0007669"/>
    <property type="project" value="TreeGrafter"/>
</dbReference>
<organism evidence="11 12">
    <name type="scientific">Chlorella sorokiniana</name>
    <name type="common">Freshwater green alga</name>
    <dbReference type="NCBI Taxonomy" id="3076"/>
    <lineage>
        <taxon>Eukaryota</taxon>
        <taxon>Viridiplantae</taxon>
        <taxon>Chlorophyta</taxon>
        <taxon>core chlorophytes</taxon>
        <taxon>Trebouxiophyceae</taxon>
        <taxon>Chlorellales</taxon>
        <taxon>Chlorellaceae</taxon>
        <taxon>Chlorella clade</taxon>
        <taxon>Chlorella</taxon>
    </lineage>
</organism>
<evidence type="ECO:0000256" key="7">
    <source>
        <dbReference type="ARBA" id="ARBA00047990"/>
    </source>
</evidence>
<reference evidence="11 12" key="1">
    <citation type="journal article" date="2018" name="Plant J.">
        <title>Genome sequences of Chlorella sorokiniana UTEX 1602 and Micractinium conductrix SAG 241.80: implications to maltose excretion by a green alga.</title>
        <authorList>
            <person name="Arriola M.B."/>
            <person name="Velmurugan N."/>
            <person name="Zhang Y."/>
            <person name="Plunkett M.H."/>
            <person name="Hondzo H."/>
            <person name="Barney B.M."/>
        </authorList>
    </citation>
    <scope>NUCLEOTIDE SEQUENCE [LARGE SCALE GENOMIC DNA]</scope>
    <source>
        <strain evidence="12">UTEX 1602</strain>
    </source>
</reference>
<comment type="catalytic activity">
    <reaction evidence="7 9">
        <text>4 Fe(2+) + O2 + 4 H(+) = 4 Fe(3+) + 2 H2O</text>
        <dbReference type="Rhea" id="RHEA:11148"/>
        <dbReference type="ChEBI" id="CHEBI:15377"/>
        <dbReference type="ChEBI" id="CHEBI:15378"/>
        <dbReference type="ChEBI" id="CHEBI:15379"/>
        <dbReference type="ChEBI" id="CHEBI:29033"/>
        <dbReference type="ChEBI" id="CHEBI:29034"/>
        <dbReference type="EC" id="1.16.3.1"/>
    </reaction>
</comment>
<feature type="binding site" evidence="8">
    <location>
        <position position="73"/>
    </location>
    <ligand>
        <name>Fe cation</name>
        <dbReference type="ChEBI" id="CHEBI:24875"/>
        <label>1</label>
    </ligand>
</feature>
<dbReference type="Gene3D" id="1.20.1260.10">
    <property type="match status" value="1"/>
</dbReference>
<evidence type="ECO:0000256" key="8">
    <source>
        <dbReference type="PIRSR" id="PIRSR601519-1"/>
    </source>
</evidence>
<dbReference type="AlphaFoldDB" id="A0A2P6TP12"/>
<comment type="similarity">
    <text evidence="1 9">Belongs to the ferritin family.</text>
</comment>
<feature type="binding site" evidence="8">
    <location>
        <position position="108"/>
    </location>
    <ligand>
        <name>Fe cation</name>
        <dbReference type="ChEBI" id="CHEBI:24875"/>
        <label>2</label>
    </ligand>
</feature>
<evidence type="ECO:0000256" key="9">
    <source>
        <dbReference type="RuleBase" id="RU361145"/>
    </source>
</evidence>
<feature type="binding site" evidence="8">
    <location>
        <position position="189"/>
    </location>
    <ligand>
        <name>Fe cation</name>
        <dbReference type="ChEBI" id="CHEBI:24875"/>
        <label>1</label>
    </ligand>
</feature>
<evidence type="ECO:0000256" key="1">
    <source>
        <dbReference type="ARBA" id="ARBA00007513"/>
    </source>
</evidence>
<evidence type="ECO:0000256" key="2">
    <source>
        <dbReference type="ARBA" id="ARBA00022434"/>
    </source>
</evidence>
<comment type="function">
    <text evidence="9">Stores iron in a soluble, non-toxic, readily available form. Important for iron homeostasis. Iron is taken up in the ferrous form and deposited as ferric hydroxides after oxidation.</text>
</comment>
<name>A0A2P6TP12_CHLSO</name>
<comment type="function">
    <text evidence="5">Stores iron in a soluble, non-toxic, readily available form. Important for iron homeostasis. Has ferroxidase activity. Iron is taken up in the ferrous form and deposited as ferric hydroxides after oxidation.</text>
</comment>
<evidence type="ECO:0000256" key="4">
    <source>
        <dbReference type="ARBA" id="ARBA00023004"/>
    </source>
</evidence>
<dbReference type="InterPro" id="IPR001519">
    <property type="entry name" value="Ferritin"/>
</dbReference>
<feature type="domain" description="Ferritin-like diiron" evidence="10">
    <location>
        <begin position="56"/>
        <end position="207"/>
    </location>
</feature>
<evidence type="ECO:0000256" key="5">
    <source>
        <dbReference type="ARBA" id="ARBA00025111"/>
    </source>
</evidence>
<keyword evidence="12" id="KW-1185">Reference proteome</keyword>
<dbReference type="SUPFAM" id="SSF47240">
    <property type="entry name" value="Ferritin-like"/>
    <property type="match status" value="1"/>
</dbReference>
<keyword evidence="4 8" id="KW-0408">Iron</keyword>